<dbReference type="CDD" id="cd00882">
    <property type="entry name" value="Ras_like_GTPase"/>
    <property type="match status" value="1"/>
</dbReference>
<gene>
    <name evidence="3" type="primary">LOC100367748</name>
</gene>
<organism evidence="2 3">
    <name type="scientific">Saccoglossus kowalevskii</name>
    <name type="common">Acorn worm</name>
    <dbReference type="NCBI Taxonomy" id="10224"/>
    <lineage>
        <taxon>Eukaryota</taxon>
        <taxon>Metazoa</taxon>
        <taxon>Hemichordata</taxon>
        <taxon>Enteropneusta</taxon>
        <taxon>Harrimaniidae</taxon>
        <taxon>Saccoglossus</taxon>
    </lineage>
</organism>
<evidence type="ECO:0000313" key="2">
    <source>
        <dbReference type="Proteomes" id="UP000694865"/>
    </source>
</evidence>
<evidence type="ECO:0000313" key="3">
    <source>
        <dbReference type="RefSeq" id="XP_002740752.1"/>
    </source>
</evidence>
<evidence type="ECO:0000256" key="1">
    <source>
        <dbReference type="SAM" id="MobiDB-lite"/>
    </source>
</evidence>
<dbReference type="PANTHER" id="PTHR14241">
    <property type="entry name" value="INTERFERON-INDUCED PROTEIN 44"/>
    <property type="match status" value="1"/>
</dbReference>
<name>A0ABM0GZC5_SACKO</name>
<dbReference type="Proteomes" id="UP000694865">
    <property type="component" value="Unplaced"/>
</dbReference>
<keyword evidence="2" id="KW-1185">Reference proteome</keyword>
<dbReference type="InterPro" id="IPR027417">
    <property type="entry name" value="P-loop_NTPase"/>
</dbReference>
<sequence>MGSSESKVHVIYEDTTDKDIKREIRKEQEEAQNKQRQEKIKQENLEAEFKKVDLKRNKLREYTFGEYNHIESFEGLDVLEFQQPGAIKIGVFGPAGAGKSSFIYTCERIINEINRGTADVKTEGGEGTIRLMDYLYGDWHYKLVDTRGFGTYGISELAAFSNILFGNVTVGNEVDFNSDARPAEVGEEGDVFNWIHSVVFVVSAKDPRIKQLETSLNPMRKYLRPRGIGTITVITHRDQVDESEIEDIKTSVSAATGSAINHTFFVTNYTGDILSQPPRPDIEGITCDVLTAALIMGERYIRIAMRKQQREAGSGEAQTIKTVNSLFESLREKFPIPEHKLLVIERELEIAGIYNAPDLKEAWTEVTERIEISKPMQKYISSVLSAN</sequence>
<dbReference type="SUPFAM" id="SSF52540">
    <property type="entry name" value="P-loop containing nucleoside triphosphate hydrolases"/>
    <property type="match status" value="1"/>
</dbReference>
<reference evidence="3" key="1">
    <citation type="submission" date="2025-08" db="UniProtKB">
        <authorList>
            <consortium name="RefSeq"/>
        </authorList>
    </citation>
    <scope>IDENTIFICATION</scope>
    <source>
        <tissue evidence="3">Testes</tissue>
    </source>
</reference>
<dbReference type="PANTHER" id="PTHR14241:SF31">
    <property type="entry name" value="RIBOSOMAL PROTEIN S23 MITOCHONDRIAL CONSERVED DOMAIN-CONTAINING PROTEIN"/>
    <property type="match status" value="1"/>
</dbReference>
<protein>
    <submittedName>
        <fullName evidence="3">Uncharacterized protein LOC100367748</fullName>
    </submittedName>
</protein>
<dbReference type="RefSeq" id="XP_002740752.1">
    <property type="nucleotide sequence ID" value="XM_002740706.2"/>
</dbReference>
<accession>A0ABM0GZC5</accession>
<dbReference type="Gene3D" id="3.40.50.300">
    <property type="entry name" value="P-loop containing nucleotide triphosphate hydrolases"/>
    <property type="match status" value="1"/>
</dbReference>
<feature type="region of interest" description="Disordered" evidence="1">
    <location>
        <begin position="19"/>
        <end position="42"/>
    </location>
</feature>
<proteinExistence type="predicted"/>
<dbReference type="GeneID" id="100367748"/>